<dbReference type="Gene3D" id="3.50.50.60">
    <property type="entry name" value="FAD/NAD(P)-binding domain"/>
    <property type="match status" value="2"/>
</dbReference>
<keyword evidence="4" id="KW-1015">Disulfide bond</keyword>
<keyword evidence="2" id="KW-0274">FAD</keyword>
<dbReference type="InterPro" id="IPR023753">
    <property type="entry name" value="FAD/NAD-binding_dom"/>
</dbReference>
<dbReference type="GO" id="GO:0004791">
    <property type="term" value="F:thioredoxin-disulfide reductase (NADPH) activity"/>
    <property type="evidence" value="ECO:0007669"/>
    <property type="project" value="InterPro"/>
</dbReference>
<dbReference type="PRINTS" id="PR00368">
    <property type="entry name" value="FADPNR"/>
</dbReference>
<gene>
    <name evidence="7" type="ORF">METZ01_LOCUS156486</name>
</gene>
<evidence type="ECO:0000256" key="2">
    <source>
        <dbReference type="ARBA" id="ARBA00022827"/>
    </source>
</evidence>
<dbReference type="InterPro" id="IPR008255">
    <property type="entry name" value="Pyr_nucl-diS_OxRdtase_2_AS"/>
</dbReference>
<name>A0A382ARC0_9ZZZZ</name>
<dbReference type="EMBL" id="UINC01026348">
    <property type="protein sequence ID" value="SVB03632.1"/>
    <property type="molecule type" value="Genomic_DNA"/>
</dbReference>
<dbReference type="NCBIfam" id="TIGR01292">
    <property type="entry name" value="TRX_reduct"/>
    <property type="match status" value="1"/>
</dbReference>
<organism evidence="7">
    <name type="scientific">marine metagenome</name>
    <dbReference type="NCBI Taxonomy" id="408172"/>
    <lineage>
        <taxon>unclassified sequences</taxon>
        <taxon>metagenomes</taxon>
        <taxon>ecological metagenomes</taxon>
    </lineage>
</organism>
<evidence type="ECO:0000256" key="5">
    <source>
        <dbReference type="ARBA" id="ARBA00023284"/>
    </source>
</evidence>
<dbReference type="InterPro" id="IPR036188">
    <property type="entry name" value="FAD/NAD-bd_sf"/>
</dbReference>
<protein>
    <recommendedName>
        <fullName evidence="6">FAD/NAD(P)-binding domain-containing protein</fullName>
    </recommendedName>
</protein>
<keyword evidence="5" id="KW-0676">Redox-active center</keyword>
<dbReference type="GO" id="GO:0019430">
    <property type="term" value="P:removal of superoxide radicals"/>
    <property type="evidence" value="ECO:0007669"/>
    <property type="project" value="InterPro"/>
</dbReference>
<dbReference type="PANTHER" id="PTHR48105">
    <property type="entry name" value="THIOREDOXIN REDUCTASE 1-RELATED-RELATED"/>
    <property type="match status" value="1"/>
</dbReference>
<sequence length="306" mass="32713">MDAEYDVVIVGGGAAGLSAAIYTTRAQLKTLVVEQLMPGGQILNTSDIENYPGFPTGVLGPAIGQAIHQQAENTGTEFAFDQVIALDVLGDTKVVTGEEREYTTKTIIITTGGEHNKLGVPGEDEFAGRGVTYCATCDGNFFKGQDTIVVGGGDAAIDEGMYLSRIVNRLTVIHRRDELRATKVLQDRAFAQENVSFKLSHAVKEIRGNGSVDRVLLEDLKSGVEYEHPTSGVFIYIGFHPNSSFLRGTVLMDSGGHVITDIRMGTDVPGVFAAGDVRQYSDRQLGTSVGDGITAALSAYRFITEG</sequence>
<accession>A0A382ARC0</accession>
<keyword evidence="3" id="KW-0560">Oxidoreductase</keyword>
<dbReference type="InterPro" id="IPR050097">
    <property type="entry name" value="Ferredoxin-NADP_redctase_2"/>
</dbReference>
<evidence type="ECO:0000256" key="3">
    <source>
        <dbReference type="ARBA" id="ARBA00023002"/>
    </source>
</evidence>
<dbReference type="PROSITE" id="PS00573">
    <property type="entry name" value="PYRIDINE_REDOX_2"/>
    <property type="match status" value="1"/>
</dbReference>
<keyword evidence="1" id="KW-0285">Flavoprotein</keyword>
<evidence type="ECO:0000256" key="1">
    <source>
        <dbReference type="ARBA" id="ARBA00022630"/>
    </source>
</evidence>
<proteinExistence type="predicted"/>
<evidence type="ECO:0000313" key="7">
    <source>
        <dbReference type="EMBL" id="SVB03632.1"/>
    </source>
</evidence>
<evidence type="ECO:0000259" key="6">
    <source>
        <dbReference type="Pfam" id="PF07992"/>
    </source>
</evidence>
<dbReference type="AlphaFoldDB" id="A0A382ARC0"/>
<dbReference type="PRINTS" id="PR00469">
    <property type="entry name" value="PNDRDTASEII"/>
</dbReference>
<dbReference type="SUPFAM" id="SSF51905">
    <property type="entry name" value="FAD/NAD(P)-binding domain"/>
    <property type="match status" value="1"/>
</dbReference>
<dbReference type="InterPro" id="IPR005982">
    <property type="entry name" value="Thioredox_Rdtase"/>
</dbReference>
<reference evidence="7" key="1">
    <citation type="submission" date="2018-05" db="EMBL/GenBank/DDBJ databases">
        <authorList>
            <person name="Lanie J.A."/>
            <person name="Ng W.-L."/>
            <person name="Kazmierczak K.M."/>
            <person name="Andrzejewski T.M."/>
            <person name="Davidsen T.M."/>
            <person name="Wayne K.J."/>
            <person name="Tettelin H."/>
            <person name="Glass J.I."/>
            <person name="Rusch D."/>
            <person name="Podicherti R."/>
            <person name="Tsui H.-C.T."/>
            <person name="Winkler M.E."/>
        </authorList>
    </citation>
    <scope>NUCLEOTIDE SEQUENCE</scope>
</reference>
<dbReference type="GO" id="GO:0005737">
    <property type="term" value="C:cytoplasm"/>
    <property type="evidence" value="ECO:0007669"/>
    <property type="project" value="InterPro"/>
</dbReference>
<evidence type="ECO:0000256" key="4">
    <source>
        <dbReference type="ARBA" id="ARBA00023157"/>
    </source>
</evidence>
<dbReference type="Pfam" id="PF07992">
    <property type="entry name" value="Pyr_redox_2"/>
    <property type="match status" value="1"/>
</dbReference>
<feature type="domain" description="FAD/NAD(P)-binding" evidence="6">
    <location>
        <begin position="5"/>
        <end position="279"/>
    </location>
</feature>